<gene>
    <name evidence="2" type="ORF">OUY24_13930</name>
</gene>
<name>A0ABT4SWZ1_9ACTN</name>
<evidence type="ECO:0000313" key="3">
    <source>
        <dbReference type="Proteomes" id="UP001212498"/>
    </source>
</evidence>
<keyword evidence="3" id="KW-1185">Reference proteome</keyword>
<reference evidence="2 3" key="1">
    <citation type="submission" date="2022-11" db="EMBL/GenBank/DDBJ databases">
        <title>Nonomuraea corallina sp. nov., a new species of the genus Nonomuraea isolated from sea side sediment in Thai sea.</title>
        <authorList>
            <person name="Ngamcharungchit C."/>
            <person name="Matsumoto A."/>
            <person name="Suriyachadkun C."/>
            <person name="Panbangred W."/>
            <person name="Inahashi Y."/>
            <person name="Intra B."/>
        </authorList>
    </citation>
    <scope>NUCLEOTIDE SEQUENCE [LARGE SCALE GENOMIC DNA]</scope>
    <source>
        <strain evidence="2 3">DSM 43553</strain>
    </source>
</reference>
<organism evidence="2 3">
    <name type="scientific">Nonomuraea ferruginea</name>
    <dbReference type="NCBI Taxonomy" id="46174"/>
    <lineage>
        <taxon>Bacteria</taxon>
        <taxon>Bacillati</taxon>
        <taxon>Actinomycetota</taxon>
        <taxon>Actinomycetes</taxon>
        <taxon>Streptosporangiales</taxon>
        <taxon>Streptosporangiaceae</taxon>
        <taxon>Nonomuraea</taxon>
    </lineage>
</organism>
<comment type="caution">
    <text evidence="2">The sequence shown here is derived from an EMBL/GenBank/DDBJ whole genome shotgun (WGS) entry which is preliminary data.</text>
</comment>
<evidence type="ECO:0000256" key="1">
    <source>
        <dbReference type="SAM" id="MobiDB-lite"/>
    </source>
</evidence>
<dbReference type="Proteomes" id="UP001212498">
    <property type="component" value="Unassembled WGS sequence"/>
</dbReference>
<protein>
    <submittedName>
        <fullName evidence="2">Uncharacterized protein</fullName>
    </submittedName>
</protein>
<accession>A0ABT4SWZ1</accession>
<dbReference type="RefSeq" id="WP_271276505.1">
    <property type="nucleotide sequence ID" value="NZ_BAABFD010000020.1"/>
</dbReference>
<feature type="region of interest" description="Disordered" evidence="1">
    <location>
        <begin position="1"/>
        <end position="60"/>
    </location>
</feature>
<feature type="compositionally biased region" description="Basic and acidic residues" evidence="1">
    <location>
        <begin position="1"/>
        <end position="31"/>
    </location>
</feature>
<sequence length="60" mass="6536">MLADRPADAGDPLIARHPEPDPARAGMRERSTLAAGPVPGPAADHLHRLRPRRSWTAWPP</sequence>
<evidence type="ECO:0000313" key="2">
    <source>
        <dbReference type="EMBL" id="MDA0641722.1"/>
    </source>
</evidence>
<dbReference type="EMBL" id="JAPNUD010000029">
    <property type="protein sequence ID" value="MDA0641722.1"/>
    <property type="molecule type" value="Genomic_DNA"/>
</dbReference>
<proteinExistence type="predicted"/>